<keyword evidence="5" id="KW-1185">Reference proteome</keyword>
<comment type="similarity">
    <text evidence="1">Belongs to the DedA family.</text>
</comment>
<comment type="caution">
    <text evidence="4">The sequence shown here is derived from an EMBL/GenBank/DDBJ whole genome shotgun (WGS) entry which is preliminary data.</text>
</comment>
<dbReference type="GO" id="GO:0005886">
    <property type="term" value="C:plasma membrane"/>
    <property type="evidence" value="ECO:0007669"/>
    <property type="project" value="TreeGrafter"/>
</dbReference>
<protein>
    <submittedName>
        <fullName evidence="4">Alkaline phosphatase</fullName>
    </submittedName>
</protein>
<keyword evidence="2" id="KW-0812">Transmembrane</keyword>
<dbReference type="AlphaFoldDB" id="A0A073JUL9"/>
<keyword evidence="2" id="KW-1133">Transmembrane helix</keyword>
<feature type="transmembrane region" description="Helical" evidence="2">
    <location>
        <begin position="104"/>
        <end position="121"/>
    </location>
</feature>
<evidence type="ECO:0000313" key="4">
    <source>
        <dbReference type="EMBL" id="KEK18754.1"/>
    </source>
</evidence>
<dbReference type="eggNOG" id="COG0586">
    <property type="taxonomic scope" value="Bacteria"/>
</dbReference>
<dbReference type="InterPro" id="IPR051311">
    <property type="entry name" value="DedA_domain"/>
</dbReference>
<evidence type="ECO:0000313" key="5">
    <source>
        <dbReference type="Proteomes" id="UP000027822"/>
    </source>
</evidence>
<proteinExistence type="inferred from homology"/>
<dbReference type="PANTHER" id="PTHR42709">
    <property type="entry name" value="ALKALINE PHOSPHATASE LIKE PROTEIN"/>
    <property type="match status" value="1"/>
</dbReference>
<feature type="transmembrane region" description="Helical" evidence="2">
    <location>
        <begin position="133"/>
        <end position="152"/>
    </location>
</feature>
<dbReference type="InterPro" id="IPR032816">
    <property type="entry name" value="VTT_dom"/>
</dbReference>
<feature type="domain" description="VTT" evidence="3">
    <location>
        <begin position="31"/>
        <end position="156"/>
    </location>
</feature>
<dbReference type="PANTHER" id="PTHR42709:SF9">
    <property type="entry name" value="ALKALINE PHOSPHATASE LIKE PROTEIN"/>
    <property type="match status" value="1"/>
</dbReference>
<sequence>MEINQLLEWISDYGHAAMFFSLWLGIIGVPIPGEVIVMTGGMATSFGGLQVVSMFLSTYLGVVSGLSIGYVIGYKFSTPVLERLSKKKKMKLYIEKSNYMIEKYGSYALVISYFLPIVRHVMPYLVGVNRMNFFKYASIAYTTGFFWTLLYFTVGYYFGEHTREIGAVIYEYALYVIVGMGSIIICTKFFRSKPIKQYATSK</sequence>
<feature type="transmembrane region" description="Helical" evidence="2">
    <location>
        <begin position="172"/>
        <end position="190"/>
    </location>
</feature>
<dbReference type="OrthoDB" id="9782291at2"/>
<gene>
    <name evidence="4" type="ORF">BAMA_02965</name>
</gene>
<evidence type="ECO:0000259" key="3">
    <source>
        <dbReference type="Pfam" id="PF09335"/>
    </source>
</evidence>
<evidence type="ECO:0000256" key="2">
    <source>
        <dbReference type="SAM" id="Phobius"/>
    </source>
</evidence>
<evidence type="ECO:0000256" key="1">
    <source>
        <dbReference type="ARBA" id="ARBA00010792"/>
    </source>
</evidence>
<name>A0A073JUL9_9BACI</name>
<reference evidence="4 5" key="1">
    <citation type="submission" date="2014-06" db="EMBL/GenBank/DDBJ databases">
        <title>Draft genome sequence of Bacillus manliponensis JCM 15802 (MCCC 1A00708).</title>
        <authorList>
            <person name="Lai Q."/>
            <person name="Liu Y."/>
            <person name="Shao Z."/>
        </authorList>
    </citation>
    <scope>NUCLEOTIDE SEQUENCE [LARGE SCALE GENOMIC DNA]</scope>
    <source>
        <strain evidence="4 5">JCM 15802</strain>
    </source>
</reference>
<keyword evidence="2" id="KW-0472">Membrane</keyword>
<organism evidence="4 5">
    <name type="scientific">Bacillus manliponensis</name>
    <dbReference type="NCBI Taxonomy" id="574376"/>
    <lineage>
        <taxon>Bacteria</taxon>
        <taxon>Bacillati</taxon>
        <taxon>Bacillota</taxon>
        <taxon>Bacilli</taxon>
        <taxon>Bacillales</taxon>
        <taxon>Bacillaceae</taxon>
        <taxon>Bacillus</taxon>
        <taxon>Bacillus cereus group</taxon>
    </lineage>
</organism>
<dbReference type="RefSeq" id="WP_034639911.1">
    <property type="nucleotide sequence ID" value="NZ_CBCSJC010000012.1"/>
</dbReference>
<dbReference type="EMBL" id="JOTN01000011">
    <property type="protein sequence ID" value="KEK18754.1"/>
    <property type="molecule type" value="Genomic_DNA"/>
</dbReference>
<dbReference type="Proteomes" id="UP000027822">
    <property type="component" value="Unassembled WGS sequence"/>
</dbReference>
<feature type="transmembrane region" description="Helical" evidence="2">
    <location>
        <begin position="49"/>
        <end position="72"/>
    </location>
</feature>
<feature type="transmembrane region" description="Helical" evidence="2">
    <location>
        <begin position="16"/>
        <end position="37"/>
    </location>
</feature>
<accession>A0A073JUL9</accession>
<dbReference type="STRING" id="574376.BAMA_02965"/>
<dbReference type="Pfam" id="PF09335">
    <property type="entry name" value="VTT_dom"/>
    <property type="match status" value="1"/>
</dbReference>